<evidence type="ECO:0000313" key="3">
    <source>
        <dbReference type="EMBL" id="VAX37574.1"/>
    </source>
</evidence>
<dbReference type="Gene3D" id="3.40.50.2000">
    <property type="entry name" value="Glycogen Phosphorylase B"/>
    <property type="match status" value="1"/>
</dbReference>
<evidence type="ECO:0000256" key="1">
    <source>
        <dbReference type="SAM" id="MobiDB-lite"/>
    </source>
</evidence>
<dbReference type="PANTHER" id="PTHR12526">
    <property type="entry name" value="GLYCOSYLTRANSFERASE"/>
    <property type="match status" value="1"/>
</dbReference>
<gene>
    <name evidence="3" type="ORF">MNBD_PLANCTO03-538</name>
</gene>
<feature type="region of interest" description="Disordered" evidence="1">
    <location>
        <begin position="474"/>
        <end position="497"/>
    </location>
</feature>
<dbReference type="InterPro" id="IPR055050">
    <property type="entry name" value="WsaF_C"/>
</dbReference>
<feature type="compositionally biased region" description="Basic and acidic residues" evidence="1">
    <location>
        <begin position="479"/>
        <end position="497"/>
    </location>
</feature>
<dbReference type="SUPFAM" id="SSF53756">
    <property type="entry name" value="UDP-Glycosyltransferase/glycogen phosphorylase"/>
    <property type="match status" value="1"/>
</dbReference>
<feature type="domain" description="WsaF C-terminal" evidence="2">
    <location>
        <begin position="193"/>
        <end position="314"/>
    </location>
</feature>
<reference evidence="3" key="1">
    <citation type="submission" date="2018-06" db="EMBL/GenBank/DDBJ databases">
        <authorList>
            <person name="Zhirakovskaya E."/>
        </authorList>
    </citation>
    <scope>NUCLEOTIDE SEQUENCE</scope>
</reference>
<dbReference type="Gene3D" id="3.40.50.11090">
    <property type="match status" value="1"/>
</dbReference>
<name>A0A3B1DNB1_9ZZZZ</name>
<organism evidence="3">
    <name type="scientific">hydrothermal vent metagenome</name>
    <dbReference type="NCBI Taxonomy" id="652676"/>
    <lineage>
        <taxon>unclassified sequences</taxon>
        <taxon>metagenomes</taxon>
        <taxon>ecological metagenomes</taxon>
    </lineage>
</organism>
<dbReference type="Pfam" id="PF22772">
    <property type="entry name" value="WsaF_C"/>
    <property type="match status" value="1"/>
</dbReference>
<accession>A0A3B1DNB1</accession>
<proteinExistence type="predicted"/>
<dbReference type="AlphaFoldDB" id="A0A3B1DNB1"/>
<protein>
    <recommendedName>
        <fullName evidence="2">WsaF C-terminal domain-containing protein</fullName>
    </recommendedName>
</protein>
<dbReference type="EMBL" id="UOGK01000104">
    <property type="protein sequence ID" value="VAX37574.1"/>
    <property type="molecule type" value="Genomic_DNA"/>
</dbReference>
<sequence>MTRHEDTTPAPPRSRIAWLVPRPLEGSGGHRTILQNIDALEAAGHECHVFIEDPPAKPGENRLPDDERLAMVRSQFERFFGFRGEQVHLGFEVGEDYDLVFATAWFTAPFAARPKIKGKKAYFVQDYEAYFMPVSDGYLRAEDSYNLGLHVISIGRWLTQRLAHEHGCPATSFAFCADGTIYTPDPAIERERAVCAIYQPEKPRRCPNLLIQSLALLKQHKPDVKIYLYGTRDKPDLPFAHEHLGLVSVEECAALYNRCSVGLCISATNPSRIPFEMMACGLPVVDVHRDNNLYDMPENGVLLASPRPDALARAAAMLLDDTERWSAMSAYAREFMKPRTLEYGYAQFVAAVEDLLAGRAGQWHAKARAIEPIYHRPARLPVASEPTSLAQGAAVARGVRERLAAMEELDRIFGARSWQTIQKLKENPLYRVVANARFGPGWEEADAKEDPRVVLRRVQNSRSYKVIAAAKASPLRKLVSKDDSASQHDDPFRTKGK</sequence>
<evidence type="ECO:0000259" key="2">
    <source>
        <dbReference type="Pfam" id="PF22772"/>
    </source>
</evidence>